<feature type="region of interest" description="Disordered" evidence="1">
    <location>
        <begin position="32"/>
        <end position="69"/>
    </location>
</feature>
<evidence type="ECO:0000313" key="3">
    <source>
        <dbReference type="Proteomes" id="UP000267251"/>
    </source>
</evidence>
<name>A0A4P9Y7G1_9FUNG</name>
<feature type="region of interest" description="Disordered" evidence="1">
    <location>
        <begin position="197"/>
        <end position="223"/>
    </location>
</feature>
<sequence length="239" mass="27101">MGRRCPHHFRFNLLQWGPEPLDELEYRSRPQHPYLPSSPLNPSFSPDLRKDKALPDPPPRVRVDASDLNPGDAPPLDAISARAHWWGFELLIPHSQMEHVAGVVSNTQTFLLIMDRIADRVPVIKPFIGPLSAYLTWQWRIVSRSDRGQGVILSAIWLVPALFVPRPWDVPQDHGPPQSIGPTKAVFGTASLFLEAPSPLPKDMKLKRGRKERGERLKEAPSSRRWLPRLSIPKKNRTA</sequence>
<evidence type="ECO:0000313" key="2">
    <source>
        <dbReference type="EMBL" id="RKP14191.1"/>
    </source>
</evidence>
<feature type="compositionally biased region" description="Basic and acidic residues" evidence="1">
    <location>
        <begin position="202"/>
        <end position="222"/>
    </location>
</feature>
<organism evidence="2 3">
    <name type="scientific">Piptocephalis cylindrospora</name>
    <dbReference type="NCBI Taxonomy" id="1907219"/>
    <lineage>
        <taxon>Eukaryota</taxon>
        <taxon>Fungi</taxon>
        <taxon>Fungi incertae sedis</taxon>
        <taxon>Zoopagomycota</taxon>
        <taxon>Zoopagomycotina</taxon>
        <taxon>Zoopagomycetes</taxon>
        <taxon>Zoopagales</taxon>
        <taxon>Piptocephalidaceae</taxon>
        <taxon>Piptocephalis</taxon>
    </lineage>
</organism>
<accession>A0A4P9Y7G1</accession>
<proteinExistence type="predicted"/>
<protein>
    <submittedName>
        <fullName evidence="2">Uncharacterized protein</fullName>
    </submittedName>
</protein>
<dbReference type="AlphaFoldDB" id="A0A4P9Y7G1"/>
<dbReference type="EMBL" id="KZ987871">
    <property type="protein sequence ID" value="RKP14191.1"/>
    <property type="molecule type" value="Genomic_DNA"/>
</dbReference>
<feature type="compositionally biased region" description="Basic and acidic residues" evidence="1">
    <location>
        <begin position="47"/>
        <end position="65"/>
    </location>
</feature>
<gene>
    <name evidence="2" type="ORF">BJ684DRAFT_19386</name>
</gene>
<dbReference type="Proteomes" id="UP000267251">
    <property type="component" value="Unassembled WGS sequence"/>
</dbReference>
<feature type="compositionally biased region" description="Low complexity" evidence="1">
    <location>
        <begin position="34"/>
        <end position="46"/>
    </location>
</feature>
<dbReference type="OrthoDB" id="2434934at2759"/>
<evidence type="ECO:0000256" key="1">
    <source>
        <dbReference type="SAM" id="MobiDB-lite"/>
    </source>
</evidence>
<keyword evidence="3" id="KW-1185">Reference proteome</keyword>
<reference evidence="3" key="1">
    <citation type="journal article" date="2018" name="Nat. Microbiol.">
        <title>Leveraging single-cell genomics to expand the fungal tree of life.</title>
        <authorList>
            <person name="Ahrendt S.R."/>
            <person name="Quandt C.A."/>
            <person name="Ciobanu D."/>
            <person name="Clum A."/>
            <person name="Salamov A."/>
            <person name="Andreopoulos B."/>
            <person name="Cheng J.F."/>
            <person name="Woyke T."/>
            <person name="Pelin A."/>
            <person name="Henrissat B."/>
            <person name="Reynolds N.K."/>
            <person name="Benny G.L."/>
            <person name="Smith M.E."/>
            <person name="James T.Y."/>
            <person name="Grigoriev I.V."/>
        </authorList>
    </citation>
    <scope>NUCLEOTIDE SEQUENCE [LARGE SCALE GENOMIC DNA]</scope>
</reference>